<dbReference type="OrthoDB" id="527344at2759"/>
<dbReference type="InterPro" id="IPR001841">
    <property type="entry name" value="Znf_RING"/>
</dbReference>
<keyword evidence="9" id="KW-0963">Cytoplasm</keyword>
<name>A0A1S3ADH2_ERIEU</name>
<dbReference type="FunCoup" id="A0A1S3ADH2">
    <property type="interactions" value="478"/>
</dbReference>
<dbReference type="UniPathway" id="UPA00143"/>
<sequence>MKLKLCGLGAAAQKAPPPLSQLWPSFFPNSRAITAPKAMASNPSPPSPLLVRVSDPEAPVKRKLEKYFQSRESDGGECKVQRADHLGQGYFHVYFLDPAAKERILKKGSHHILIEEKKVTIFLEPTENPLEKNPRPRKPSLTQSSAAVRPVEKHPNEEHSPNAVDYCFQKIFLDVTADLNCDLFSKEQREYITTLCPNVKTMMGNNGIEKVCGDLRDIEKIHHFFSNQLLEHGLKPVSSTLTRDSEPYPEPGWGSSVSAFEPKTKSKEKIDHLEVPLLYFEYFKLNFPNKIDQIEEKFGIKIKIQKSSLKMVSLGFISRQLGDSGAALQYFDSEFQKAIEPLQKEHVTVTDSKLANKVKQELSLCFKNLLIKGEETGLTLVGTQGDISAAKHLASQVSDYLAKVPVKILPGYMANGIGVDIAHYKLLKSELCQELAEIEKKYDVRSHALDSNQKIYILFEPKDKELDLSVHAYASFIDAYQHFASQLKKEILSLELLGQEIKHLHGSKFANEFKICHPYIHFALNQDSMTLVGLPNQLTKAKQYLVQRGRMSPLGEKWNKDDEEPMDIDRNDSKLASSKSQISVSSGATGVVEEKDICPICMDTISNKKVLPKCKHEFCTTCVKKALLYKPSCPLCQTFYGVQTGNQPEGTMDVSFSKISLPGYENCDTIVINYKMNGGIQTEEHPNPGKRYVGVHRTAYLPDNKEGKEVLKLLQRAFDQKLIFTVGYSRTTGQTNVITWNDIHHKTSRGGGPERYGYPDLDYLKRVKQELKAKGIE</sequence>
<evidence type="ECO:0000256" key="4">
    <source>
        <dbReference type="ARBA" id="ARBA00022679"/>
    </source>
</evidence>
<reference evidence="13" key="1">
    <citation type="submission" date="2025-08" db="UniProtKB">
        <authorList>
            <consortium name="RefSeq"/>
        </authorList>
    </citation>
    <scope>IDENTIFICATION</scope>
</reference>
<dbReference type="PANTHER" id="PTHR12622">
    <property type="entry name" value="DELTEX-RELATED"/>
    <property type="match status" value="1"/>
</dbReference>
<dbReference type="PROSITE" id="PS00518">
    <property type="entry name" value="ZF_RING_1"/>
    <property type="match status" value="1"/>
</dbReference>
<feature type="compositionally biased region" description="Basic and acidic residues" evidence="10">
    <location>
        <begin position="150"/>
        <end position="159"/>
    </location>
</feature>
<dbReference type="Gene3D" id="3.30.390.130">
    <property type="match status" value="1"/>
</dbReference>
<dbReference type="SUPFAM" id="SSF57850">
    <property type="entry name" value="RING/U-box"/>
    <property type="match status" value="1"/>
</dbReference>
<dbReference type="Pfam" id="PF18102">
    <property type="entry name" value="DTC"/>
    <property type="match status" value="1"/>
</dbReference>
<dbReference type="Pfam" id="PF13923">
    <property type="entry name" value="zf-C3HC4_2"/>
    <property type="match status" value="1"/>
</dbReference>
<dbReference type="Gene3D" id="3.30.70.330">
    <property type="match status" value="1"/>
</dbReference>
<evidence type="ECO:0000256" key="6">
    <source>
        <dbReference type="ARBA" id="ARBA00022771"/>
    </source>
</evidence>
<gene>
    <name evidence="13" type="primary">DTX3L</name>
</gene>
<comment type="subcellular location">
    <subcellularLocation>
        <location evidence="9">Cytoplasm</location>
    </subcellularLocation>
</comment>
<dbReference type="InterPro" id="IPR013083">
    <property type="entry name" value="Znf_RING/FYVE/PHD"/>
</dbReference>
<feature type="region of interest" description="Disordered" evidence="10">
    <location>
        <begin position="555"/>
        <end position="581"/>
    </location>
</feature>
<dbReference type="InterPro" id="IPR039399">
    <property type="entry name" value="Deltex_C_sf"/>
</dbReference>
<accession>A0A1S3ADH2</accession>
<dbReference type="InterPro" id="IPR057051">
    <property type="entry name" value="PARP14_RPM_1"/>
</dbReference>
<evidence type="ECO:0000256" key="7">
    <source>
        <dbReference type="ARBA" id="ARBA00022833"/>
    </source>
</evidence>
<feature type="domain" description="RING-type" evidence="11">
    <location>
        <begin position="598"/>
        <end position="637"/>
    </location>
</feature>
<comment type="similarity">
    <text evidence="3 9">Belongs to the Deltex family.</text>
</comment>
<dbReference type="eggNOG" id="ENOG502RGAW">
    <property type="taxonomic scope" value="Eukaryota"/>
</dbReference>
<evidence type="ECO:0000256" key="10">
    <source>
        <dbReference type="SAM" id="MobiDB-lite"/>
    </source>
</evidence>
<dbReference type="PROSITE" id="PS50089">
    <property type="entry name" value="ZF_RING_2"/>
    <property type="match status" value="1"/>
</dbReference>
<evidence type="ECO:0000313" key="13">
    <source>
        <dbReference type="RefSeq" id="XP_007533186.2"/>
    </source>
</evidence>
<evidence type="ECO:0000256" key="8">
    <source>
        <dbReference type="PROSITE-ProRule" id="PRU00175"/>
    </source>
</evidence>
<dbReference type="InterPro" id="IPR017907">
    <property type="entry name" value="Znf_RING_CS"/>
</dbReference>
<dbReference type="GO" id="GO:0007219">
    <property type="term" value="P:Notch signaling pathway"/>
    <property type="evidence" value="ECO:0007669"/>
    <property type="project" value="InterPro"/>
</dbReference>
<dbReference type="InterPro" id="IPR048418">
    <property type="entry name" value="DTX3L_a/b_dom"/>
</dbReference>
<dbReference type="GO" id="GO:0061630">
    <property type="term" value="F:ubiquitin protein ligase activity"/>
    <property type="evidence" value="ECO:0007669"/>
    <property type="project" value="UniProtKB-UniRule"/>
</dbReference>
<evidence type="ECO:0000313" key="12">
    <source>
        <dbReference type="Proteomes" id="UP001652624"/>
    </source>
</evidence>
<evidence type="ECO:0000256" key="2">
    <source>
        <dbReference type="ARBA" id="ARBA00004906"/>
    </source>
</evidence>
<protein>
    <recommendedName>
        <fullName evidence="9">E3 ubiquitin-protein ligase</fullName>
        <ecNumber evidence="9">2.3.2.27</ecNumber>
    </recommendedName>
</protein>
<dbReference type="InterPro" id="IPR012677">
    <property type="entry name" value="Nucleotide-bd_a/b_plait_sf"/>
</dbReference>
<dbReference type="GO" id="GO:0016567">
    <property type="term" value="P:protein ubiquitination"/>
    <property type="evidence" value="ECO:0007669"/>
    <property type="project" value="UniProtKB-UniRule"/>
</dbReference>
<comment type="pathway">
    <text evidence="2 9">Protein modification; protein ubiquitination.</text>
</comment>
<dbReference type="Pfam" id="PF21717">
    <property type="entry name" value="DTX3L_a-b"/>
    <property type="match status" value="1"/>
</dbReference>
<dbReference type="RefSeq" id="XP_007533186.2">
    <property type="nucleotide sequence ID" value="XM_007533124.3"/>
</dbReference>
<dbReference type="InParanoid" id="A0A1S3ADH2"/>
<dbReference type="InterPro" id="IPR048409">
    <property type="entry name" value="DTX3L_KH-like"/>
</dbReference>
<dbReference type="EC" id="2.3.2.27" evidence="9"/>
<organism evidence="12 13">
    <name type="scientific">Erinaceus europaeus</name>
    <name type="common">Western European hedgehog</name>
    <dbReference type="NCBI Taxonomy" id="9365"/>
    <lineage>
        <taxon>Eukaryota</taxon>
        <taxon>Metazoa</taxon>
        <taxon>Chordata</taxon>
        <taxon>Craniata</taxon>
        <taxon>Vertebrata</taxon>
        <taxon>Euteleostomi</taxon>
        <taxon>Mammalia</taxon>
        <taxon>Eutheria</taxon>
        <taxon>Laurasiatheria</taxon>
        <taxon>Eulipotyphla</taxon>
        <taxon>Erinaceidae</taxon>
        <taxon>Erinaceinae</taxon>
        <taxon>Erinaceus</taxon>
    </lineage>
</organism>
<evidence type="ECO:0000256" key="1">
    <source>
        <dbReference type="ARBA" id="ARBA00000900"/>
    </source>
</evidence>
<dbReference type="Gene3D" id="3.30.40.10">
    <property type="entry name" value="Zinc/RING finger domain, C3HC4 (zinc finger)"/>
    <property type="match status" value="1"/>
</dbReference>
<dbReference type="Pfam" id="PF21718">
    <property type="entry name" value="KH_DTX3L"/>
    <property type="match status" value="2"/>
</dbReference>
<evidence type="ECO:0000259" key="11">
    <source>
        <dbReference type="PROSITE" id="PS50089"/>
    </source>
</evidence>
<dbReference type="InterPro" id="IPR039396">
    <property type="entry name" value="Deltex_C"/>
</dbReference>
<dbReference type="STRING" id="9365.ENSEEUP00000012454"/>
<keyword evidence="5 9" id="KW-0479">Metal-binding</keyword>
<keyword evidence="7 9" id="KW-0862">Zinc</keyword>
<dbReference type="InterPro" id="IPR039398">
    <property type="entry name" value="Deltex_fam"/>
</dbReference>
<dbReference type="GeneID" id="103122509"/>
<dbReference type="GO" id="GO:0005737">
    <property type="term" value="C:cytoplasm"/>
    <property type="evidence" value="ECO:0007669"/>
    <property type="project" value="UniProtKB-SubCell"/>
</dbReference>
<keyword evidence="12" id="KW-1185">Reference proteome</keyword>
<dbReference type="Proteomes" id="UP001652624">
    <property type="component" value="Chromosome 9"/>
</dbReference>
<proteinExistence type="inferred from homology"/>
<dbReference type="CDD" id="cd09633">
    <property type="entry name" value="Deltex_C"/>
    <property type="match status" value="1"/>
</dbReference>
<evidence type="ECO:0000256" key="9">
    <source>
        <dbReference type="RuleBase" id="RU367105"/>
    </source>
</evidence>
<keyword evidence="4 9" id="KW-0808">Transferase</keyword>
<dbReference type="CTD" id="151636"/>
<comment type="catalytic activity">
    <reaction evidence="1 9">
        <text>S-ubiquitinyl-[E2 ubiquitin-conjugating enzyme]-L-cysteine + [acceptor protein]-L-lysine = [E2 ubiquitin-conjugating enzyme]-L-cysteine + N(6)-ubiquitinyl-[acceptor protein]-L-lysine.</text>
        <dbReference type="EC" id="2.3.2.27"/>
    </reaction>
</comment>
<dbReference type="AlphaFoldDB" id="A0A1S3ADH2"/>
<keyword evidence="6 8" id="KW-0863">Zinc-finger</keyword>
<dbReference type="GO" id="GO:0008270">
    <property type="term" value="F:zinc ion binding"/>
    <property type="evidence" value="ECO:0007669"/>
    <property type="project" value="UniProtKB-KW"/>
</dbReference>
<dbReference type="Pfam" id="PF23222">
    <property type="entry name" value="RRM_PARP14_1"/>
    <property type="match status" value="1"/>
</dbReference>
<dbReference type="SMART" id="SM00184">
    <property type="entry name" value="RING"/>
    <property type="match status" value="1"/>
</dbReference>
<evidence type="ECO:0000256" key="5">
    <source>
        <dbReference type="ARBA" id="ARBA00022723"/>
    </source>
</evidence>
<feature type="region of interest" description="Disordered" evidence="10">
    <location>
        <begin position="125"/>
        <end position="159"/>
    </location>
</feature>
<evidence type="ECO:0000256" key="3">
    <source>
        <dbReference type="ARBA" id="ARBA00009413"/>
    </source>
</evidence>